<keyword evidence="3" id="KW-0408">Iron</keyword>
<evidence type="ECO:0000313" key="6">
    <source>
        <dbReference type="EMBL" id="MCT7969269.1"/>
    </source>
</evidence>
<evidence type="ECO:0000256" key="1">
    <source>
        <dbReference type="ARBA" id="ARBA00001954"/>
    </source>
</evidence>
<dbReference type="EC" id="1.14.19.-" evidence="6"/>
<feature type="transmembrane region" description="Helical" evidence="4">
    <location>
        <begin position="104"/>
        <end position="123"/>
    </location>
</feature>
<protein>
    <submittedName>
        <fullName evidence="6">Fatty acid desaturase</fullName>
        <ecNumber evidence="6">1.14.19.-</ecNumber>
    </submittedName>
</protein>
<evidence type="ECO:0000256" key="2">
    <source>
        <dbReference type="ARBA" id="ARBA00008749"/>
    </source>
</evidence>
<evidence type="ECO:0000256" key="3">
    <source>
        <dbReference type="ARBA" id="ARBA00023004"/>
    </source>
</evidence>
<accession>A0ABT2MWY6</accession>
<dbReference type="PANTHER" id="PTHR19353:SF19">
    <property type="entry name" value="DELTA(5) FATTY ACID DESATURASE C-RELATED"/>
    <property type="match status" value="1"/>
</dbReference>
<keyword evidence="4" id="KW-0472">Membrane</keyword>
<dbReference type="PANTHER" id="PTHR19353">
    <property type="entry name" value="FATTY ACID DESATURASE 2"/>
    <property type="match status" value="1"/>
</dbReference>
<dbReference type="RefSeq" id="WP_368008741.1">
    <property type="nucleotide sequence ID" value="NZ_JAMXFF010000046.1"/>
</dbReference>
<comment type="cofactor">
    <cofactor evidence="1">
        <name>Fe(2+)</name>
        <dbReference type="ChEBI" id="CHEBI:29033"/>
    </cofactor>
</comment>
<sequence length="385" mass="44257">MNSQQLMSRSEEELMIPHAEYAKKLRPLLPSEAFAPDPGKLVILSINLGIMILGWAIASTLDRWPVFWVGLYLPIALIMGNSIIVLLFSSHNLMHGSVIKNKRVMYLMGFLGLTLLWMPPTMWKAVHNREHHNKTNSMNDPDRNYLEGQPKNWGKWIQNLFVPSAEVHPLWLAVGMTSAWGVHNFRNITSVLFFNAKSVDYVPAAFTITPKERRAIAWELVAIAAIHLTIMFSLHFDPIKLLLSYFLPIAIGYAGVMFYIYTNHMVSPMSSVNDPTFNSLSIRVPKFFDWLHLNFSYHTEHHIFPNINSDYYPRVRELLELHYPGRLKLIDGTEAWRLLLQTPRHYKDENTFTDWSGEKSVPCPVIPTSCTILNNRRGINPPPHS</sequence>
<dbReference type="InterPro" id="IPR012171">
    <property type="entry name" value="Fatty_acid_desaturase"/>
</dbReference>
<dbReference type="EMBL" id="JAMXFF010000046">
    <property type="protein sequence ID" value="MCT7969269.1"/>
    <property type="molecule type" value="Genomic_DNA"/>
</dbReference>
<feature type="transmembrane region" description="Helical" evidence="4">
    <location>
        <begin position="242"/>
        <end position="261"/>
    </location>
</feature>
<keyword evidence="4" id="KW-0812">Transmembrane</keyword>
<reference evidence="6 7" key="1">
    <citation type="journal article" date="2022" name="Front. Microbiol.">
        <title>High genomic differentiation and limited gene flow indicate recent cryptic speciation within the genus Laspinema (cyanobacteria).</title>
        <authorList>
            <person name="Stanojkovic A."/>
            <person name="Skoupy S."/>
            <person name="Skaloud P."/>
            <person name="Dvorak P."/>
        </authorList>
    </citation>
    <scope>NUCLEOTIDE SEQUENCE [LARGE SCALE GENOMIC DNA]</scope>
    <source>
        <strain evidence="6 7">D2a</strain>
    </source>
</reference>
<evidence type="ECO:0000256" key="4">
    <source>
        <dbReference type="SAM" id="Phobius"/>
    </source>
</evidence>
<name>A0ABT2MWY6_9CYAN</name>
<feature type="transmembrane region" description="Helical" evidence="4">
    <location>
        <begin position="41"/>
        <end position="61"/>
    </location>
</feature>
<organism evidence="6 7">
    <name type="scientific">Laspinema palackyanum D2a</name>
    <dbReference type="NCBI Taxonomy" id="2953684"/>
    <lineage>
        <taxon>Bacteria</taxon>
        <taxon>Bacillati</taxon>
        <taxon>Cyanobacteriota</taxon>
        <taxon>Cyanophyceae</taxon>
        <taxon>Oscillatoriophycideae</taxon>
        <taxon>Oscillatoriales</taxon>
        <taxon>Laspinemataceae</taxon>
        <taxon>Laspinema</taxon>
        <taxon>Laspinema palackyanum</taxon>
    </lineage>
</organism>
<dbReference type="Proteomes" id="UP001525890">
    <property type="component" value="Unassembled WGS sequence"/>
</dbReference>
<dbReference type="GO" id="GO:0016491">
    <property type="term" value="F:oxidoreductase activity"/>
    <property type="evidence" value="ECO:0007669"/>
    <property type="project" value="UniProtKB-KW"/>
</dbReference>
<dbReference type="Pfam" id="PF00487">
    <property type="entry name" value="FA_desaturase"/>
    <property type="match status" value="1"/>
</dbReference>
<proteinExistence type="inferred from homology"/>
<comment type="similarity">
    <text evidence="2">Belongs to the fatty acid desaturase type 2 family.</text>
</comment>
<keyword evidence="7" id="KW-1185">Reference proteome</keyword>
<keyword evidence="4" id="KW-1133">Transmembrane helix</keyword>
<evidence type="ECO:0000259" key="5">
    <source>
        <dbReference type="Pfam" id="PF00487"/>
    </source>
</evidence>
<keyword evidence="6" id="KW-0560">Oxidoreductase</keyword>
<comment type="caution">
    <text evidence="6">The sequence shown here is derived from an EMBL/GenBank/DDBJ whole genome shotgun (WGS) entry which is preliminary data.</text>
</comment>
<feature type="domain" description="Fatty acid desaturase" evidence="5">
    <location>
        <begin position="73"/>
        <end position="320"/>
    </location>
</feature>
<dbReference type="InterPro" id="IPR005804">
    <property type="entry name" value="FA_desaturase_dom"/>
</dbReference>
<feature type="transmembrane region" description="Helical" evidence="4">
    <location>
        <begin position="215"/>
        <end position="236"/>
    </location>
</feature>
<feature type="transmembrane region" description="Helical" evidence="4">
    <location>
        <begin position="67"/>
        <end position="88"/>
    </location>
</feature>
<gene>
    <name evidence="6" type="ORF">NG799_23410</name>
</gene>
<evidence type="ECO:0000313" key="7">
    <source>
        <dbReference type="Proteomes" id="UP001525890"/>
    </source>
</evidence>